<evidence type="ECO:0000256" key="3">
    <source>
        <dbReference type="ARBA" id="ARBA00023295"/>
    </source>
</evidence>
<proteinExistence type="inferred from homology"/>
<feature type="transmembrane region" description="Helical" evidence="5">
    <location>
        <begin position="784"/>
        <end position="803"/>
    </location>
</feature>
<dbReference type="PROSITE" id="PS00659">
    <property type="entry name" value="GLYCOSYL_HYDROL_F5"/>
    <property type="match status" value="1"/>
</dbReference>
<keyword evidence="5" id="KW-1133">Transmembrane helix</keyword>
<accession>A0A8H5BT20</accession>
<keyword evidence="8" id="KW-1185">Reference proteome</keyword>
<protein>
    <recommendedName>
        <fullName evidence="6">Glycoside hydrolase family 5 C-terminal domain-containing protein</fullName>
    </recommendedName>
</protein>
<dbReference type="PANTHER" id="PTHR31308:SF5">
    <property type="entry name" value="ERGOSTERYL-BETA-GLUCOSIDASE"/>
    <property type="match status" value="1"/>
</dbReference>
<evidence type="ECO:0000256" key="5">
    <source>
        <dbReference type="SAM" id="Phobius"/>
    </source>
</evidence>
<dbReference type="InterPro" id="IPR018087">
    <property type="entry name" value="Glyco_hydro_5_CS"/>
</dbReference>
<dbReference type="GO" id="GO:0005975">
    <property type="term" value="P:carbohydrate metabolic process"/>
    <property type="evidence" value="ECO:0007669"/>
    <property type="project" value="InterPro"/>
</dbReference>
<feature type="compositionally biased region" description="Polar residues" evidence="4">
    <location>
        <begin position="1"/>
        <end position="10"/>
    </location>
</feature>
<dbReference type="Pfam" id="PF18564">
    <property type="entry name" value="Glyco_hydro_5_C"/>
    <property type="match status" value="1"/>
</dbReference>
<sequence length="804" mass="91147">MSSSPTSSEASFIIVGEDKPRETSSRQQKTQPSQVEPVVTRPEPEEHPSYSTKSYKPGSWNSYAHDWSSQATGGLRISGRHFIDRYGRICGLRGVNLSGSSKTPVNHDNETFPSESKTVTFVGRPFPLEEAHEHFSRLRRWGLTFIRFLVTWEAVEHEAPGVYDNDYLVYIRSLLSLLPKYGMLAFVSLHQDVWSRYSGGSGAPAWTLEAVGFDLHELEATGSAWLIGVKGGGHVEEERGIWPCGYQKLAAATMATCFWGGETFAPKLMIKGTDGMVVNVQQFLQNAFLNMFERVVEAVGDLDGVIGFEMMNEPHPGYLKMPSLHSFDYNTDLHLHSVPTAFESFQLGAGHPTEVAVWTRSFPMPTRNTGRALLNQEKRVVWKEDGPTGGKCLWEIHGVWSWDRNKNEAVVLRENYFKKHPMTGKEVDWYTEFYFPFLNRWAERVRSVPAAAKKPVFVEVIPNEFCPMSFTPEIRPPNMVYAPHWYDLKALFEKSFGEFSVNVQGISRGMFPLKAFYWGQRGARDNYSLQMRKIVESGYFVLGETPVIIGECGVPMDMNKREAFTTEDFTWQAKMMDAMITALERAMVGFTLWNYNPYNSDSHGDDWNGENFSWFSRRRALPPLLLDYEQTAVTLDNGARILPTIVRPYPAKTAGIPLKWEYEVNTGRFSFEWCNPDPSSTAPSSILNEALVSNPPINAHPPLKSLETEIFLPHLLTQGREVVVHISGSEDVYSYRYDESRQTLFVVARDTTPGKKHRVDVAISPTRRPLFRVNDIWDDFGNEIAMAVLVVIVAVLTGLYLLLR</sequence>
<evidence type="ECO:0000313" key="8">
    <source>
        <dbReference type="Proteomes" id="UP000559256"/>
    </source>
</evidence>
<keyword evidence="5" id="KW-0472">Membrane</keyword>
<comment type="similarity">
    <text evidence="1">Belongs to the glycosyl hydrolase 5 (cellulase A) family.</text>
</comment>
<dbReference type="InterPro" id="IPR041036">
    <property type="entry name" value="GH5_C"/>
</dbReference>
<dbReference type="Gene3D" id="3.20.20.80">
    <property type="entry name" value="Glycosidases"/>
    <property type="match status" value="2"/>
</dbReference>
<feature type="compositionally biased region" description="Polar residues" evidence="4">
    <location>
        <begin position="25"/>
        <end position="34"/>
    </location>
</feature>
<evidence type="ECO:0000313" key="7">
    <source>
        <dbReference type="EMBL" id="KAF5328043.1"/>
    </source>
</evidence>
<dbReference type="PANTHER" id="PTHR31308">
    <property type="match status" value="1"/>
</dbReference>
<dbReference type="OrthoDB" id="9971853at2759"/>
<dbReference type="Proteomes" id="UP000559256">
    <property type="component" value="Unassembled WGS sequence"/>
</dbReference>
<feature type="domain" description="Glycoside hydrolase family 5 C-terminal" evidence="6">
    <location>
        <begin position="647"/>
        <end position="761"/>
    </location>
</feature>
<dbReference type="AlphaFoldDB" id="A0A8H5BT20"/>
<comment type="caution">
    <text evidence="7">The sequence shown here is derived from an EMBL/GenBank/DDBJ whole genome shotgun (WGS) entry which is preliminary data.</text>
</comment>
<dbReference type="InterPro" id="IPR017853">
    <property type="entry name" value="GH"/>
</dbReference>
<dbReference type="SUPFAM" id="SSF51445">
    <property type="entry name" value="(Trans)glycosidases"/>
    <property type="match status" value="1"/>
</dbReference>
<evidence type="ECO:0000256" key="2">
    <source>
        <dbReference type="ARBA" id="ARBA00022801"/>
    </source>
</evidence>
<feature type="region of interest" description="Disordered" evidence="4">
    <location>
        <begin position="1"/>
        <end position="55"/>
    </location>
</feature>
<dbReference type="Gene3D" id="2.60.40.1180">
    <property type="entry name" value="Golgi alpha-mannosidase II"/>
    <property type="match status" value="1"/>
</dbReference>
<keyword evidence="5" id="KW-0812">Transmembrane</keyword>
<name>A0A8H5BT20_9AGAR</name>
<evidence type="ECO:0000259" key="6">
    <source>
        <dbReference type="Pfam" id="PF18564"/>
    </source>
</evidence>
<dbReference type="EMBL" id="JAACJM010000370">
    <property type="protein sequence ID" value="KAF5328043.1"/>
    <property type="molecule type" value="Genomic_DNA"/>
</dbReference>
<reference evidence="7 8" key="1">
    <citation type="journal article" date="2020" name="ISME J.">
        <title>Uncovering the hidden diversity of litter-decomposition mechanisms in mushroom-forming fungi.</title>
        <authorList>
            <person name="Floudas D."/>
            <person name="Bentzer J."/>
            <person name="Ahren D."/>
            <person name="Johansson T."/>
            <person name="Persson P."/>
            <person name="Tunlid A."/>
        </authorList>
    </citation>
    <scope>NUCLEOTIDE SEQUENCE [LARGE SCALE GENOMIC DNA]</scope>
    <source>
        <strain evidence="7 8">CBS 291.85</strain>
    </source>
</reference>
<gene>
    <name evidence="7" type="ORF">D9758_017457</name>
</gene>
<dbReference type="InterPro" id="IPR052066">
    <property type="entry name" value="Glycosphingolipid_Hydrolases"/>
</dbReference>
<evidence type="ECO:0000256" key="1">
    <source>
        <dbReference type="ARBA" id="ARBA00005641"/>
    </source>
</evidence>
<keyword evidence="2" id="KW-0378">Hydrolase</keyword>
<evidence type="ECO:0000256" key="4">
    <source>
        <dbReference type="SAM" id="MobiDB-lite"/>
    </source>
</evidence>
<dbReference type="GO" id="GO:0050295">
    <property type="term" value="F:steryl-beta-glucosidase activity"/>
    <property type="evidence" value="ECO:0007669"/>
    <property type="project" value="TreeGrafter"/>
</dbReference>
<dbReference type="GO" id="GO:1904462">
    <property type="term" value="P:ergosteryl 3-beta-D-glucoside catabolic process"/>
    <property type="evidence" value="ECO:0007669"/>
    <property type="project" value="TreeGrafter"/>
</dbReference>
<dbReference type="InterPro" id="IPR013780">
    <property type="entry name" value="Glyco_hydro_b"/>
</dbReference>
<organism evidence="7 8">
    <name type="scientific">Tetrapyrgos nigripes</name>
    <dbReference type="NCBI Taxonomy" id="182062"/>
    <lineage>
        <taxon>Eukaryota</taxon>
        <taxon>Fungi</taxon>
        <taxon>Dikarya</taxon>
        <taxon>Basidiomycota</taxon>
        <taxon>Agaricomycotina</taxon>
        <taxon>Agaricomycetes</taxon>
        <taxon>Agaricomycetidae</taxon>
        <taxon>Agaricales</taxon>
        <taxon>Marasmiineae</taxon>
        <taxon>Marasmiaceae</taxon>
        <taxon>Tetrapyrgos</taxon>
    </lineage>
</organism>
<keyword evidence="3" id="KW-0326">Glycosidase</keyword>